<dbReference type="AlphaFoldDB" id="A0AAD3T713"/>
<feature type="repeat" description="TPR" evidence="3">
    <location>
        <begin position="167"/>
        <end position="200"/>
    </location>
</feature>
<proteinExistence type="predicted"/>
<evidence type="ECO:0000313" key="5">
    <source>
        <dbReference type="EMBL" id="GMH24665.1"/>
    </source>
</evidence>
<keyword evidence="6" id="KW-1185">Reference proteome</keyword>
<feature type="transmembrane region" description="Helical" evidence="4">
    <location>
        <begin position="6"/>
        <end position="25"/>
    </location>
</feature>
<dbReference type="SMART" id="SM00028">
    <property type="entry name" value="TPR"/>
    <property type="match status" value="1"/>
</dbReference>
<name>A0AAD3T713_NEPGR</name>
<keyword evidence="4" id="KW-1133">Transmembrane helix</keyword>
<gene>
    <name evidence="5" type="ORF">Nepgr_026508</name>
</gene>
<sequence>MQTEIVIQVAFLLLTLGIFLSIYNLPKKALTKLRSSNHRAAAQSNRHFLRGAQLLSRARSTRNRPASLSLANDALAEADKALALQPRDPAAHILRGLAQDLLGHKSSALRSLDAALSPPSVKLLSVGEKSDALVKRAEIQMAVNRRRRIDSAVSDLVEAVALTRDNVKAFCLLGQCYEQKRMWAEAQKAYEEALKIEPECLSAREGLGRARS</sequence>
<evidence type="ECO:0000313" key="6">
    <source>
        <dbReference type="Proteomes" id="UP001279734"/>
    </source>
</evidence>
<keyword evidence="2 3" id="KW-0802">TPR repeat</keyword>
<comment type="caution">
    <text evidence="5">The sequence shown here is derived from an EMBL/GenBank/DDBJ whole genome shotgun (WGS) entry which is preliminary data.</text>
</comment>
<accession>A0AAD3T713</accession>
<dbReference type="PROSITE" id="PS50005">
    <property type="entry name" value="TPR"/>
    <property type="match status" value="1"/>
</dbReference>
<dbReference type="PANTHER" id="PTHR44858:SF1">
    <property type="entry name" value="UDP-N-ACETYLGLUCOSAMINE--PEPTIDE N-ACETYLGLUCOSAMINYLTRANSFERASE SPINDLY-RELATED"/>
    <property type="match status" value="1"/>
</dbReference>
<dbReference type="Proteomes" id="UP001279734">
    <property type="component" value="Unassembled WGS sequence"/>
</dbReference>
<dbReference type="EMBL" id="BSYO01000028">
    <property type="protein sequence ID" value="GMH24665.1"/>
    <property type="molecule type" value="Genomic_DNA"/>
</dbReference>
<evidence type="ECO:0000256" key="2">
    <source>
        <dbReference type="ARBA" id="ARBA00022803"/>
    </source>
</evidence>
<dbReference type="InterPro" id="IPR050498">
    <property type="entry name" value="Ycf3"/>
</dbReference>
<keyword evidence="1" id="KW-0677">Repeat</keyword>
<dbReference type="Pfam" id="PF00515">
    <property type="entry name" value="TPR_1"/>
    <property type="match status" value="1"/>
</dbReference>
<dbReference type="InterPro" id="IPR019734">
    <property type="entry name" value="TPR_rpt"/>
</dbReference>
<dbReference type="Gene3D" id="1.25.40.10">
    <property type="entry name" value="Tetratricopeptide repeat domain"/>
    <property type="match status" value="2"/>
</dbReference>
<dbReference type="PANTHER" id="PTHR44858">
    <property type="entry name" value="TETRATRICOPEPTIDE REPEAT PROTEIN 6"/>
    <property type="match status" value="1"/>
</dbReference>
<evidence type="ECO:0000256" key="1">
    <source>
        <dbReference type="ARBA" id="ARBA00022737"/>
    </source>
</evidence>
<keyword evidence="4" id="KW-0472">Membrane</keyword>
<organism evidence="5 6">
    <name type="scientific">Nepenthes gracilis</name>
    <name type="common">Slender pitcher plant</name>
    <dbReference type="NCBI Taxonomy" id="150966"/>
    <lineage>
        <taxon>Eukaryota</taxon>
        <taxon>Viridiplantae</taxon>
        <taxon>Streptophyta</taxon>
        <taxon>Embryophyta</taxon>
        <taxon>Tracheophyta</taxon>
        <taxon>Spermatophyta</taxon>
        <taxon>Magnoliopsida</taxon>
        <taxon>eudicotyledons</taxon>
        <taxon>Gunneridae</taxon>
        <taxon>Pentapetalae</taxon>
        <taxon>Caryophyllales</taxon>
        <taxon>Nepenthaceae</taxon>
        <taxon>Nepenthes</taxon>
    </lineage>
</organism>
<keyword evidence="4" id="KW-0812">Transmembrane</keyword>
<reference evidence="5" key="1">
    <citation type="submission" date="2023-05" db="EMBL/GenBank/DDBJ databases">
        <title>Nepenthes gracilis genome sequencing.</title>
        <authorList>
            <person name="Fukushima K."/>
        </authorList>
    </citation>
    <scope>NUCLEOTIDE SEQUENCE</scope>
    <source>
        <strain evidence="5">SING2019-196</strain>
    </source>
</reference>
<evidence type="ECO:0000256" key="3">
    <source>
        <dbReference type="PROSITE-ProRule" id="PRU00339"/>
    </source>
</evidence>
<dbReference type="SUPFAM" id="SSF48452">
    <property type="entry name" value="TPR-like"/>
    <property type="match status" value="1"/>
</dbReference>
<evidence type="ECO:0000256" key="4">
    <source>
        <dbReference type="SAM" id="Phobius"/>
    </source>
</evidence>
<dbReference type="InterPro" id="IPR011990">
    <property type="entry name" value="TPR-like_helical_dom_sf"/>
</dbReference>
<protein>
    <submittedName>
        <fullName evidence="5">Uncharacterized protein</fullName>
    </submittedName>
</protein>